<dbReference type="AlphaFoldDB" id="A0A7N2R2G5"/>
<dbReference type="PANTHER" id="PTHR47074">
    <property type="entry name" value="BNAC02G40300D PROTEIN"/>
    <property type="match status" value="1"/>
</dbReference>
<dbReference type="InParanoid" id="A0A7N2R2G5"/>
<dbReference type="InterPro" id="IPR002156">
    <property type="entry name" value="RNaseH_domain"/>
</dbReference>
<dbReference type="InterPro" id="IPR044730">
    <property type="entry name" value="RNase_H-like_dom_plant"/>
</dbReference>
<dbReference type="CDD" id="cd06222">
    <property type="entry name" value="RNase_H_like"/>
    <property type="match status" value="1"/>
</dbReference>
<evidence type="ECO:0000259" key="1">
    <source>
        <dbReference type="Pfam" id="PF13456"/>
    </source>
</evidence>
<dbReference type="GO" id="GO:0004523">
    <property type="term" value="F:RNA-DNA hybrid ribonuclease activity"/>
    <property type="evidence" value="ECO:0007669"/>
    <property type="project" value="InterPro"/>
</dbReference>
<proteinExistence type="predicted"/>
<keyword evidence="3" id="KW-1185">Reference proteome</keyword>
<dbReference type="InterPro" id="IPR052929">
    <property type="entry name" value="RNase_H-like_EbsB-rel"/>
</dbReference>
<dbReference type="InterPro" id="IPR036397">
    <property type="entry name" value="RNaseH_sf"/>
</dbReference>
<dbReference type="PANTHER" id="PTHR47074:SF48">
    <property type="entry name" value="POLYNUCLEOTIDYL TRANSFERASE, RIBONUCLEASE H-LIKE SUPERFAMILY PROTEIN"/>
    <property type="match status" value="1"/>
</dbReference>
<dbReference type="Gene3D" id="3.30.420.10">
    <property type="entry name" value="Ribonuclease H-like superfamily/Ribonuclease H"/>
    <property type="match status" value="1"/>
</dbReference>
<dbReference type="Gramene" id="QL04p012103:mrna">
    <property type="protein sequence ID" value="QL04p012103:mrna:CDS:1"/>
    <property type="gene ID" value="QL04p012103"/>
</dbReference>
<protein>
    <recommendedName>
        <fullName evidence="1">RNase H type-1 domain-containing protein</fullName>
    </recommendedName>
</protein>
<organism evidence="2 3">
    <name type="scientific">Quercus lobata</name>
    <name type="common">Valley oak</name>
    <dbReference type="NCBI Taxonomy" id="97700"/>
    <lineage>
        <taxon>Eukaryota</taxon>
        <taxon>Viridiplantae</taxon>
        <taxon>Streptophyta</taxon>
        <taxon>Embryophyta</taxon>
        <taxon>Tracheophyta</taxon>
        <taxon>Spermatophyta</taxon>
        <taxon>Magnoliopsida</taxon>
        <taxon>eudicotyledons</taxon>
        <taxon>Gunneridae</taxon>
        <taxon>Pentapetalae</taxon>
        <taxon>rosids</taxon>
        <taxon>fabids</taxon>
        <taxon>Fagales</taxon>
        <taxon>Fagaceae</taxon>
        <taxon>Quercus</taxon>
    </lineage>
</organism>
<evidence type="ECO:0000313" key="2">
    <source>
        <dbReference type="EnsemblPlants" id="QL04p012103:mrna:CDS:1"/>
    </source>
</evidence>
<reference evidence="2 3" key="1">
    <citation type="journal article" date="2016" name="G3 (Bethesda)">
        <title>First Draft Assembly and Annotation of the Genome of a California Endemic Oak Quercus lobata Nee (Fagaceae).</title>
        <authorList>
            <person name="Sork V.L."/>
            <person name="Fitz-Gibbon S.T."/>
            <person name="Puiu D."/>
            <person name="Crepeau M."/>
            <person name="Gugger P.F."/>
            <person name="Sherman R."/>
            <person name="Stevens K."/>
            <person name="Langley C.H."/>
            <person name="Pellegrini M."/>
            <person name="Salzberg S.L."/>
        </authorList>
    </citation>
    <scope>NUCLEOTIDE SEQUENCE [LARGE SCALE GENOMIC DNA]</scope>
    <source>
        <strain evidence="2 3">cv. SW786</strain>
    </source>
</reference>
<sequence>MGDVMAGLSARGPYVESSEKAKVLTSQKALEFAIDAGFMELVVEGDNATVMKSLLSPRVNRSRLGRIYEDVRTLAAGFRSLFIGCIKRSANSVAHSLACYAGQLDDEIVWLEESPPPALDALYQDSISLNE</sequence>
<reference evidence="2" key="2">
    <citation type="submission" date="2021-01" db="UniProtKB">
        <authorList>
            <consortium name="EnsemblPlants"/>
        </authorList>
    </citation>
    <scope>IDENTIFICATION</scope>
</reference>
<dbReference type="Proteomes" id="UP000594261">
    <property type="component" value="Chromosome 4"/>
</dbReference>
<dbReference type="GO" id="GO:0003676">
    <property type="term" value="F:nucleic acid binding"/>
    <property type="evidence" value="ECO:0007669"/>
    <property type="project" value="InterPro"/>
</dbReference>
<name>A0A7N2R2G5_QUELO</name>
<dbReference type="Pfam" id="PF13456">
    <property type="entry name" value="RVT_3"/>
    <property type="match status" value="1"/>
</dbReference>
<evidence type="ECO:0000313" key="3">
    <source>
        <dbReference type="Proteomes" id="UP000594261"/>
    </source>
</evidence>
<feature type="domain" description="RNase H type-1" evidence="1">
    <location>
        <begin position="2"/>
        <end position="99"/>
    </location>
</feature>
<dbReference type="EMBL" id="LRBV02000004">
    <property type="status" value="NOT_ANNOTATED_CDS"/>
    <property type="molecule type" value="Genomic_DNA"/>
</dbReference>
<accession>A0A7N2R2G5</accession>
<dbReference type="EnsemblPlants" id="QL04p012103:mrna">
    <property type="protein sequence ID" value="QL04p012103:mrna:CDS:1"/>
    <property type="gene ID" value="QL04p012103"/>
</dbReference>